<proteinExistence type="predicted"/>
<comment type="caution">
    <text evidence="2">The sequence shown here is derived from an EMBL/GenBank/DDBJ whole genome shotgun (WGS) entry which is preliminary data.</text>
</comment>
<evidence type="ECO:0000313" key="2">
    <source>
        <dbReference type="EMBL" id="MDC0674765.1"/>
    </source>
</evidence>
<dbReference type="PANTHER" id="PTHR33678">
    <property type="entry name" value="BLL1576 PROTEIN"/>
    <property type="match status" value="1"/>
</dbReference>
<dbReference type="EMBL" id="JAQNDN010000025">
    <property type="protein sequence ID" value="MDC0674765.1"/>
    <property type="molecule type" value="Genomic_DNA"/>
</dbReference>
<gene>
    <name evidence="2" type="ORF">POL58_43855</name>
</gene>
<dbReference type="InterPro" id="IPR004291">
    <property type="entry name" value="Transposase_IS66_central"/>
</dbReference>
<sequence length="120" mass="13820">MSSDPARAKHGVALIKGLFRVERSIKNAPRKKREEARREESRPIVDAFFAWCDEQAADVLDETPIARAIRYAQNRRAALTRFLDDGRLPLDSNVSERNLLHERLDQVGELFRPPLRPRTS</sequence>
<evidence type="ECO:0000313" key="3">
    <source>
        <dbReference type="Proteomes" id="UP001217838"/>
    </source>
</evidence>
<dbReference type="InterPro" id="IPR052344">
    <property type="entry name" value="Transposase-related"/>
</dbReference>
<dbReference type="Pfam" id="PF03050">
    <property type="entry name" value="DDE_Tnp_IS66"/>
    <property type="match status" value="1"/>
</dbReference>
<dbReference type="PANTHER" id="PTHR33678:SF1">
    <property type="entry name" value="BLL1576 PROTEIN"/>
    <property type="match status" value="1"/>
</dbReference>
<name>A0ABT5BKT9_9BACT</name>
<keyword evidence="3" id="KW-1185">Reference proteome</keyword>
<evidence type="ECO:0000259" key="1">
    <source>
        <dbReference type="Pfam" id="PF03050"/>
    </source>
</evidence>
<dbReference type="RefSeq" id="WP_272009327.1">
    <property type="nucleotide sequence ID" value="NZ_JAQNDN010000025.1"/>
</dbReference>
<reference evidence="2 3" key="1">
    <citation type="submission" date="2022-11" db="EMBL/GenBank/DDBJ databases">
        <title>Minimal conservation of predation-associated metabolite biosynthetic gene clusters underscores biosynthetic potential of Myxococcota including descriptions for ten novel species: Archangium lansinium sp. nov., Myxococcus landrumus sp. nov., Nannocystis bai.</title>
        <authorList>
            <person name="Ahearne A."/>
            <person name="Stevens C."/>
            <person name="Dowd S."/>
        </authorList>
    </citation>
    <scope>NUCLEOTIDE SEQUENCE [LARGE SCALE GENOMIC DNA]</scope>
    <source>
        <strain evidence="2 3">NCELM</strain>
    </source>
</reference>
<protein>
    <submittedName>
        <fullName evidence="2">Transposase</fullName>
    </submittedName>
</protein>
<dbReference type="Proteomes" id="UP001217838">
    <property type="component" value="Unassembled WGS sequence"/>
</dbReference>
<organism evidence="2 3">
    <name type="scientific">Nannocystis radixulma</name>
    <dbReference type="NCBI Taxonomy" id="2995305"/>
    <lineage>
        <taxon>Bacteria</taxon>
        <taxon>Pseudomonadati</taxon>
        <taxon>Myxococcota</taxon>
        <taxon>Polyangia</taxon>
        <taxon>Nannocystales</taxon>
        <taxon>Nannocystaceae</taxon>
        <taxon>Nannocystis</taxon>
    </lineage>
</organism>
<feature type="domain" description="Transposase IS66 central" evidence="1">
    <location>
        <begin position="7"/>
        <end position="99"/>
    </location>
</feature>
<accession>A0ABT5BKT9</accession>